<evidence type="ECO:0000313" key="1">
    <source>
        <dbReference type="EMBL" id="SPH17930.1"/>
    </source>
</evidence>
<name>A0A2R8B5Z5_9RHOB</name>
<proteinExistence type="predicted"/>
<reference evidence="1 2" key="1">
    <citation type="submission" date="2018-03" db="EMBL/GenBank/DDBJ databases">
        <authorList>
            <person name="Keele B.F."/>
        </authorList>
    </citation>
    <scope>NUCLEOTIDE SEQUENCE [LARGE SCALE GENOMIC DNA]</scope>
    <source>
        <strain evidence="1 2">CECT 8626</strain>
    </source>
</reference>
<protein>
    <submittedName>
        <fullName evidence="1">Uncharacterized protein</fullName>
    </submittedName>
</protein>
<dbReference type="AlphaFoldDB" id="A0A2R8B5Z5"/>
<organism evidence="1 2">
    <name type="scientific">Albidovulum aquaemixtae</name>
    <dbReference type="NCBI Taxonomy" id="1542388"/>
    <lineage>
        <taxon>Bacteria</taxon>
        <taxon>Pseudomonadati</taxon>
        <taxon>Pseudomonadota</taxon>
        <taxon>Alphaproteobacteria</taxon>
        <taxon>Rhodobacterales</taxon>
        <taxon>Paracoccaceae</taxon>
        <taxon>Albidovulum</taxon>
    </lineage>
</organism>
<evidence type="ECO:0000313" key="2">
    <source>
        <dbReference type="Proteomes" id="UP000244924"/>
    </source>
</evidence>
<sequence>MKFPTPTYINITEARQVLADMGVQVNERQMQRAAEKDAAGTRKLPFFVDPVDGKLKIEKGTLVRIYREAQIEAENNTRF</sequence>
<dbReference type="RefSeq" id="WP_219929170.1">
    <property type="nucleotide sequence ID" value="NZ_OMOQ01000001.1"/>
</dbReference>
<dbReference type="Proteomes" id="UP000244924">
    <property type="component" value="Unassembled WGS sequence"/>
</dbReference>
<accession>A0A2R8B5Z5</accession>
<gene>
    <name evidence="1" type="ORF">DEA8626_01458</name>
</gene>
<dbReference type="EMBL" id="OMOQ01000001">
    <property type="protein sequence ID" value="SPH17930.1"/>
    <property type="molecule type" value="Genomic_DNA"/>
</dbReference>
<keyword evidence="2" id="KW-1185">Reference proteome</keyword>